<feature type="region of interest" description="Disordered" evidence="1">
    <location>
        <begin position="1"/>
        <end position="31"/>
    </location>
</feature>
<protein>
    <submittedName>
        <fullName evidence="2">Uncharacterized protein</fullName>
    </submittedName>
</protein>
<feature type="compositionally biased region" description="Basic and acidic residues" evidence="1">
    <location>
        <begin position="1"/>
        <end position="13"/>
    </location>
</feature>
<evidence type="ECO:0000313" key="4">
    <source>
        <dbReference type="Proteomes" id="UP000295985"/>
    </source>
</evidence>
<evidence type="ECO:0000256" key="1">
    <source>
        <dbReference type="SAM" id="MobiDB-lite"/>
    </source>
</evidence>
<dbReference type="Proteomes" id="UP000295985">
    <property type="component" value="Unassembled WGS sequence"/>
</dbReference>
<dbReference type="EMBL" id="CP034036">
    <property type="protein sequence ID" value="QCR04321.1"/>
    <property type="molecule type" value="Genomic_DNA"/>
</dbReference>
<accession>A0A2U1USL2</accession>
<dbReference type="RefSeq" id="WP_009112478.1">
    <property type="nucleotide sequence ID" value="NZ_CP034036.1"/>
</dbReference>
<organism evidence="2 4">
    <name type="scientific">Brenneria nigrifluens DSM 30175 = ATCC 13028</name>
    <dbReference type="NCBI Taxonomy" id="1121120"/>
    <lineage>
        <taxon>Bacteria</taxon>
        <taxon>Pseudomonadati</taxon>
        <taxon>Pseudomonadota</taxon>
        <taxon>Gammaproteobacteria</taxon>
        <taxon>Enterobacterales</taxon>
        <taxon>Pectobacteriaceae</taxon>
        <taxon>Brenneria</taxon>
    </lineage>
</organism>
<dbReference type="AlphaFoldDB" id="A0A2U1USL2"/>
<dbReference type="Proteomes" id="UP000303847">
    <property type="component" value="Chromosome"/>
</dbReference>
<evidence type="ECO:0000313" key="2">
    <source>
        <dbReference type="EMBL" id="PWC24591.1"/>
    </source>
</evidence>
<reference evidence="2 4" key="1">
    <citation type="submission" date="2018-04" db="EMBL/GenBank/DDBJ databases">
        <title>Brenneria corticis sp.nov.</title>
        <authorList>
            <person name="Li Y."/>
        </authorList>
    </citation>
    <scope>NUCLEOTIDE SEQUENCE [LARGE SCALE GENOMIC DNA]</scope>
    <source>
        <strain evidence="2 4">LMG 2694</strain>
    </source>
</reference>
<evidence type="ECO:0000313" key="5">
    <source>
        <dbReference type="Proteomes" id="UP000303847"/>
    </source>
</evidence>
<name>A0A2U1USL2_9GAMM</name>
<dbReference type="EMBL" id="QDKK01000012">
    <property type="protein sequence ID" value="PWC24591.1"/>
    <property type="molecule type" value="Genomic_DNA"/>
</dbReference>
<dbReference type="OrthoDB" id="6428014at2"/>
<evidence type="ECO:0000313" key="3">
    <source>
        <dbReference type="EMBL" id="QCR04321.1"/>
    </source>
</evidence>
<reference evidence="3 5" key="2">
    <citation type="submission" date="2018-11" db="EMBL/GenBank/DDBJ databases">
        <title>Genome sequences of Brenneria nigrifluens and Brenneria rubrifaciens.</title>
        <authorList>
            <person name="Poret-Peterson A.T."/>
            <person name="McClean A.E."/>
            <person name="Kluepfel D.A."/>
        </authorList>
    </citation>
    <scope>NUCLEOTIDE SEQUENCE [LARGE SCALE GENOMIC DNA]</scope>
    <source>
        <strain evidence="3 5">ATCC 13028</strain>
    </source>
</reference>
<keyword evidence="5" id="KW-1185">Reference proteome</keyword>
<proteinExistence type="predicted"/>
<sequence length="284" mass="30860">MDAIRPHCPHDGEFSPGSEDAINNPDDSDAGAATFEAIELAADGGVGRMENETDEDRQNPPRALTAEELNAQHEKIKRLADATLAAPQDRVSDQAAAFFILAVESTHSSTTQLANALHDAFSTPLNAEKTAMLEAFEIAVKKQMLAFINLAFITKAHQPRAAHIIDDYIGELVARRDAIRLGAANAEFLLASGLGEEQYAAAVRDDIAALKQGTHGTQLDMSQALSIADNACSAVDMLDQFEMMLRNRGSKASTLNSELQHLSLLADRWEDFVQKYAQRTPKKC</sequence>
<feature type="region of interest" description="Disordered" evidence="1">
    <location>
        <begin position="42"/>
        <end position="61"/>
    </location>
</feature>
<gene>
    <name evidence="2" type="ORF">DDT54_09395</name>
    <name evidence="3" type="ORF">EH206_09100</name>
</gene>